<protein>
    <submittedName>
        <fullName evidence="2">Retrovirus-related Pol polyprotein type-1 like protein</fullName>
    </submittedName>
</protein>
<name>A0A8T0FE37_ARGBR</name>
<evidence type="ECO:0000313" key="3">
    <source>
        <dbReference type="Proteomes" id="UP000807504"/>
    </source>
</evidence>
<dbReference type="Proteomes" id="UP000807504">
    <property type="component" value="Unassembled WGS sequence"/>
</dbReference>
<evidence type="ECO:0000256" key="1">
    <source>
        <dbReference type="SAM" id="MobiDB-lite"/>
    </source>
</evidence>
<accession>A0A8T0FE37</accession>
<feature type="region of interest" description="Disordered" evidence="1">
    <location>
        <begin position="432"/>
        <end position="504"/>
    </location>
</feature>
<reference evidence="2" key="1">
    <citation type="journal article" date="2020" name="bioRxiv">
        <title>Chromosome-level reference genome of the European wasp spider Argiope bruennichi: a resource for studies on range expansion and evolutionary adaptation.</title>
        <authorList>
            <person name="Sheffer M.M."/>
            <person name="Hoppe A."/>
            <person name="Krehenwinkel H."/>
            <person name="Uhl G."/>
            <person name="Kuss A.W."/>
            <person name="Jensen L."/>
            <person name="Jensen C."/>
            <person name="Gillespie R.G."/>
            <person name="Hoff K.J."/>
            <person name="Prost S."/>
        </authorList>
    </citation>
    <scope>NUCLEOTIDE SEQUENCE</scope>
</reference>
<feature type="compositionally biased region" description="Polar residues" evidence="1">
    <location>
        <begin position="481"/>
        <end position="490"/>
    </location>
</feature>
<feature type="region of interest" description="Disordered" evidence="1">
    <location>
        <begin position="1"/>
        <end position="22"/>
    </location>
</feature>
<comment type="caution">
    <text evidence="2">The sequence shown here is derived from an EMBL/GenBank/DDBJ whole genome shotgun (WGS) entry which is preliminary data.</text>
</comment>
<keyword evidence="3" id="KW-1185">Reference proteome</keyword>
<gene>
    <name evidence="2" type="ORF">HNY73_007485</name>
</gene>
<sequence length="1060" mass="118404">MSGPKTQDCKPNRKGGNQRVGKPFYCQKHKNRFAEVKKLWDIVRDKLTTTIIDDANTRITPDLKTAEKHFKALFETRNDLCGQLEYAGRSKCTLPPEFTPDEKKRVITRCRLRRASVPDGLHPVSLKRALKRVVERELAIVLVEVRFRKEPIFQCEHRTVLIPKAGATPEDMATWRPITVDNLLLRVFCSAIAKGLSCSMPINENQRGLAPCDGIGENNFLFACLFRDGNVSTPETAIVLLDFTRVFDSVGHVHLFAALDRLGLCKAYQIIFRFLYSTSITMVSPDRSCSLSQPLEDQLFLSPSPEKQDAPEVVTLSDSPAAKDPVYPPEWASIILGALNGPPRVKAFPSLSLVNESPLKCHYCEKVTGSSNTSSYVRNLSNAIGVSSTSSATPPEPRPYLPCAECNFLAKIRKGLRFHRYRQDAIEIAKRSTTKSQENELAFSAQDASRTSPPSSGAITQNPPDRAGCSSSINASSLPSPTQRVVQSPAISPEGSFPRQGSFCTPAPTSIPSESCRAGKSLNILFSIEGCLSCSEPDCSDSFVSKSWNSMKGNLLRLFRREHSIQIEATYFWSIQGDHVEHRVLAFVDDLCLLASKPDELQENLYPVQSQLAAIGLQLNPMKSVSLDFAGCTPVGVRHKCFRLGSTAISPLKEGDFTKFLGRPVGFHAWPDYNNLNDLSSIGAKILSSAFSLWQRMEALKSFFPAPQFSMRTAQFQKTAWQALDSTIRCEIKNTLGLPNNASNEYHYGHKNKGSCCIPIATEERDLNRIDTAFILLTSSDEEILHLAVEDLRQTIVHRLKLPTFSDANLKEFLLGVTEVAFSTSDNAYSNVWTCARLASRRHGVVWEFDGGVPRIKFNALAIRASGKAMECVAQSPASSHFIADGMYTRFAAWRFIHRARLNLLPLNGSQVWKAKICRRCTEADIETLPHVLNHCKDRSRCWQLRHDTIVARLKKALATRCTIISENQSVGPDNLRPDLMVQSGKKSLFWMSQYHLKIEWRDLRRLNASNTKNMQVFSLSIPQMEKDKSPVSRDKRAGIYSKVIYYHQNGALKNGNSTK</sequence>
<dbReference type="AlphaFoldDB" id="A0A8T0FE37"/>
<organism evidence="2 3">
    <name type="scientific">Argiope bruennichi</name>
    <name type="common">Wasp spider</name>
    <name type="synonym">Aranea bruennichi</name>
    <dbReference type="NCBI Taxonomy" id="94029"/>
    <lineage>
        <taxon>Eukaryota</taxon>
        <taxon>Metazoa</taxon>
        <taxon>Ecdysozoa</taxon>
        <taxon>Arthropoda</taxon>
        <taxon>Chelicerata</taxon>
        <taxon>Arachnida</taxon>
        <taxon>Araneae</taxon>
        <taxon>Araneomorphae</taxon>
        <taxon>Entelegynae</taxon>
        <taxon>Araneoidea</taxon>
        <taxon>Araneidae</taxon>
        <taxon>Argiope</taxon>
    </lineage>
</organism>
<feature type="compositionally biased region" description="Low complexity" evidence="1">
    <location>
        <begin position="470"/>
        <end position="480"/>
    </location>
</feature>
<proteinExistence type="predicted"/>
<reference evidence="2" key="2">
    <citation type="submission" date="2020-06" db="EMBL/GenBank/DDBJ databases">
        <authorList>
            <person name="Sheffer M."/>
        </authorList>
    </citation>
    <scope>NUCLEOTIDE SEQUENCE</scope>
</reference>
<feature type="compositionally biased region" description="Polar residues" evidence="1">
    <location>
        <begin position="446"/>
        <end position="463"/>
    </location>
</feature>
<evidence type="ECO:0000313" key="2">
    <source>
        <dbReference type="EMBL" id="KAF8789554.1"/>
    </source>
</evidence>
<dbReference type="EMBL" id="JABXBU010000012">
    <property type="protein sequence ID" value="KAF8789554.1"/>
    <property type="molecule type" value="Genomic_DNA"/>
</dbReference>